<keyword evidence="1" id="KW-1133">Transmembrane helix</keyword>
<feature type="transmembrane region" description="Helical" evidence="1">
    <location>
        <begin position="180"/>
        <end position="199"/>
    </location>
</feature>
<accession>A0ABZ1CEI0</accession>
<keyword evidence="1" id="KW-0812">Transmembrane</keyword>
<evidence type="ECO:0000313" key="2">
    <source>
        <dbReference type="EMBL" id="WRQ89898.1"/>
    </source>
</evidence>
<dbReference type="Proteomes" id="UP000738431">
    <property type="component" value="Chromosome"/>
</dbReference>
<feature type="transmembrane region" description="Helical" evidence="1">
    <location>
        <begin position="16"/>
        <end position="42"/>
    </location>
</feature>
<feature type="transmembrane region" description="Helical" evidence="1">
    <location>
        <begin position="92"/>
        <end position="114"/>
    </location>
</feature>
<sequence>MNLPPAIRRLTRSLEWVLNITLFLCGIAGAAGLVFVGALLVVGEIPGGLTQSVVVETDLPAQTLLTADGEAVELVLSNVAGELEVPNSLQGLQLTTAVCSLITVVLIAGICWHARCLLRSLRQDHPFIRANARRLRWIAGLSFASLVWQGLSKLIIALGVSDAFPAFDVSASLDLINPTLLTVFALFIIAEVFAVGVHLKEEQDLTV</sequence>
<name>A0ABZ1CEI0_9BACT</name>
<dbReference type="RefSeq" id="WP_221032355.1">
    <property type="nucleotide sequence ID" value="NZ_CP139781.1"/>
</dbReference>
<reference evidence="2 3" key="1">
    <citation type="submission" date="2021-08" db="EMBL/GenBank/DDBJ databases">
        <authorList>
            <person name="Zhang D."/>
            <person name="Zhang A."/>
            <person name="Wang L."/>
        </authorList>
    </citation>
    <scope>NUCLEOTIDE SEQUENCE [LARGE SCALE GENOMIC DNA]</scope>
    <source>
        <strain evidence="2 3">WL0086</strain>
    </source>
</reference>
<evidence type="ECO:0000256" key="1">
    <source>
        <dbReference type="SAM" id="Phobius"/>
    </source>
</evidence>
<feature type="transmembrane region" description="Helical" evidence="1">
    <location>
        <begin position="135"/>
        <end position="160"/>
    </location>
</feature>
<keyword evidence="3" id="KW-1185">Reference proteome</keyword>
<dbReference type="Pfam" id="PF11188">
    <property type="entry name" value="DUF2975"/>
    <property type="match status" value="1"/>
</dbReference>
<reference evidence="2 3" key="2">
    <citation type="submission" date="2023-12" db="EMBL/GenBank/DDBJ databases">
        <title>Description of an unclassified Opitutus bacterium of Verrucomicrobiota.</title>
        <authorList>
            <person name="Zhang D.-F."/>
        </authorList>
    </citation>
    <scope>NUCLEOTIDE SEQUENCE [LARGE SCALE GENOMIC DNA]</scope>
    <source>
        <strain evidence="2 3">WL0086</strain>
    </source>
</reference>
<dbReference type="InterPro" id="IPR021354">
    <property type="entry name" value="DUF2975"/>
</dbReference>
<organism evidence="2 3">
    <name type="scientific">Actomonas aquatica</name>
    <dbReference type="NCBI Taxonomy" id="2866162"/>
    <lineage>
        <taxon>Bacteria</taxon>
        <taxon>Pseudomonadati</taxon>
        <taxon>Verrucomicrobiota</taxon>
        <taxon>Opitutia</taxon>
        <taxon>Opitutales</taxon>
        <taxon>Opitutaceae</taxon>
        <taxon>Actomonas</taxon>
    </lineage>
</organism>
<keyword evidence="1" id="KW-0472">Membrane</keyword>
<dbReference type="EMBL" id="CP139781">
    <property type="protein sequence ID" value="WRQ89898.1"/>
    <property type="molecule type" value="Genomic_DNA"/>
</dbReference>
<gene>
    <name evidence="2" type="ORF">K1X11_010815</name>
</gene>
<protein>
    <submittedName>
        <fullName evidence="2">DUF2975 domain-containing protein</fullName>
    </submittedName>
</protein>
<proteinExistence type="predicted"/>
<evidence type="ECO:0000313" key="3">
    <source>
        <dbReference type="Proteomes" id="UP000738431"/>
    </source>
</evidence>